<comment type="cofactor">
    <cofactor evidence="6">
        <name>Mg(2+)</name>
        <dbReference type="ChEBI" id="CHEBI:18420"/>
    </cofactor>
</comment>
<dbReference type="eggNOG" id="COG4113">
    <property type="taxonomic scope" value="Bacteria"/>
</dbReference>
<dbReference type="GO" id="GO:0090729">
    <property type="term" value="F:toxin activity"/>
    <property type="evidence" value="ECO:0007669"/>
    <property type="project" value="UniProtKB-KW"/>
</dbReference>
<feature type="binding site" evidence="6">
    <location>
        <position position="106"/>
    </location>
    <ligand>
        <name>Mg(2+)</name>
        <dbReference type="ChEBI" id="CHEBI:18420"/>
    </ligand>
</feature>
<dbReference type="InterPro" id="IPR051619">
    <property type="entry name" value="TypeII_TA_RNase_PINc/VapC"/>
</dbReference>
<dbReference type="EC" id="3.1.-.-" evidence="6"/>
<dbReference type="STRING" id="880072.Desac_1224"/>
<reference evidence="8 9" key="1">
    <citation type="journal article" date="2011" name="Stand. Genomic Sci.">
        <title>Complete genome sequence of the acetate-degrading sulfate reducer Desulfobacca acetoxidans type strain (ASRB2).</title>
        <authorList>
            <person name="Goker M."/>
            <person name="Teshima H."/>
            <person name="Lapidus A."/>
            <person name="Nolan M."/>
            <person name="Lucas S."/>
            <person name="Hammon N."/>
            <person name="Deshpande S."/>
            <person name="Cheng J.F."/>
            <person name="Tapia R."/>
            <person name="Han C."/>
            <person name="Goodwin L."/>
            <person name="Pitluck S."/>
            <person name="Huntemann M."/>
            <person name="Liolios K."/>
            <person name="Ivanova N."/>
            <person name="Pagani I."/>
            <person name="Mavromatis K."/>
            <person name="Ovchinikova G."/>
            <person name="Pati A."/>
            <person name="Chen A."/>
            <person name="Palaniappan K."/>
            <person name="Land M."/>
            <person name="Hauser L."/>
            <person name="Brambilla E.M."/>
            <person name="Rohde M."/>
            <person name="Spring S."/>
            <person name="Detter J.C."/>
            <person name="Woyke T."/>
            <person name="Bristow J."/>
            <person name="Eisen J.A."/>
            <person name="Markowitz V."/>
            <person name="Hugenholtz P."/>
            <person name="Kyrpides N.C."/>
            <person name="Klenk H.P."/>
        </authorList>
    </citation>
    <scope>NUCLEOTIDE SEQUENCE [LARGE SCALE GENOMIC DNA]</scope>
    <source>
        <strain evidence="9">ATCC 700848 / DSM 11109 / ASRB2</strain>
    </source>
</reference>
<keyword evidence="6" id="KW-0800">Toxin</keyword>
<dbReference type="GO" id="GO:0000287">
    <property type="term" value="F:magnesium ion binding"/>
    <property type="evidence" value="ECO:0007669"/>
    <property type="project" value="UniProtKB-UniRule"/>
</dbReference>
<comment type="function">
    <text evidence="6">Toxic component of a toxin-antitoxin (TA) system. An RNase.</text>
</comment>
<dbReference type="GO" id="GO:0004540">
    <property type="term" value="F:RNA nuclease activity"/>
    <property type="evidence" value="ECO:0007669"/>
    <property type="project" value="InterPro"/>
</dbReference>
<evidence type="ECO:0000256" key="1">
    <source>
        <dbReference type="ARBA" id="ARBA00022649"/>
    </source>
</evidence>
<feature type="binding site" evidence="6">
    <location>
        <position position="9"/>
    </location>
    <ligand>
        <name>Mg(2+)</name>
        <dbReference type="ChEBI" id="CHEBI:18420"/>
    </ligand>
</feature>
<evidence type="ECO:0000256" key="5">
    <source>
        <dbReference type="ARBA" id="ARBA00022842"/>
    </source>
</evidence>
<sequence length="141" mass="15495">MPNSIVCVDASYVLRLLGSASPEAAPVQMWVESHEQGKIAVAPGLLYYEVVNALHRYVVKGQLTAAEARQLLELALDLEIELHSELDIHHQAFRMAEELALPAAYDAHYLALAKRLGAELWTADQRLARVASTVVDIVVVP</sequence>
<dbReference type="AlphaFoldDB" id="F2NHG9"/>
<name>F2NHG9_DESAR</name>
<gene>
    <name evidence="6" type="primary">vapC</name>
    <name evidence="8" type="ordered locus">Desac_1224</name>
</gene>
<dbReference type="InterPro" id="IPR044153">
    <property type="entry name" value="PIN_Pae0151-like"/>
</dbReference>
<dbReference type="PANTHER" id="PTHR35901:SF1">
    <property type="entry name" value="EXONUCLEASE VAPC9"/>
    <property type="match status" value="1"/>
</dbReference>
<dbReference type="SUPFAM" id="SSF88723">
    <property type="entry name" value="PIN domain-like"/>
    <property type="match status" value="1"/>
</dbReference>
<dbReference type="OrthoDB" id="32153at2"/>
<dbReference type="EMBL" id="CP002629">
    <property type="protein sequence ID" value="AEB09085.1"/>
    <property type="molecule type" value="Genomic_DNA"/>
</dbReference>
<accession>F2NHG9</accession>
<dbReference type="PANTHER" id="PTHR35901">
    <property type="entry name" value="RIBONUCLEASE VAPC3"/>
    <property type="match status" value="1"/>
</dbReference>
<keyword evidence="9" id="KW-1185">Reference proteome</keyword>
<comment type="similarity">
    <text evidence="6">Belongs to the PINc/VapC protein family.</text>
</comment>
<keyword evidence="2 6" id="KW-0540">Nuclease</keyword>
<dbReference type="CDD" id="cd09873">
    <property type="entry name" value="PIN_Pae0151-like"/>
    <property type="match status" value="1"/>
</dbReference>
<dbReference type="InterPro" id="IPR002716">
    <property type="entry name" value="PIN_dom"/>
</dbReference>
<evidence type="ECO:0000313" key="9">
    <source>
        <dbReference type="Proteomes" id="UP000000483"/>
    </source>
</evidence>
<reference evidence="9" key="2">
    <citation type="submission" date="2011-03" db="EMBL/GenBank/DDBJ databases">
        <title>The complete genome of Desulfobacca acetoxidans DSM 11109.</title>
        <authorList>
            <consortium name="US DOE Joint Genome Institute (JGI-PGF)"/>
            <person name="Lucas S."/>
            <person name="Copeland A."/>
            <person name="Lapidus A."/>
            <person name="Bruce D."/>
            <person name="Goodwin L."/>
            <person name="Pitluck S."/>
            <person name="Peters L."/>
            <person name="Kyrpides N."/>
            <person name="Mavromatis K."/>
            <person name="Ivanova N."/>
            <person name="Ovchinnikova G."/>
            <person name="Teshima H."/>
            <person name="Detter J.C."/>
            <person name="Han C."/>
            <person name="Land M."/>
            <person name="Hauser L."/>
            <person name="Markowitz V."/>
            <person name="Cheng J.-F."/>
            <person name="Hugenholtz P."/>
            <person name="Woyke T."/>
            <person name="Wu D."/>
            <person name="Spring S."/>
            <person name="Schueler E."/>
            <person name="Brambilla E."/>
            <person name="Klenk H.-P."/>
            <person name="Eisen J.A."/>
        </authorList>
    </citation>
    <scope>NUCLEOTIDE SEQUENCE [LARGE SCALE GENOMIC DNA]</scope>
    <source>
        <strain evidence="9">ATCC 700848 / DSM 11109 / ASRB2</strain>
    </source>
</reference>
<evidence type="ECO:0000313" key="8">
    <source>
        <dbReference type="EMBL" id="AEB09085.1"/>
    </source>
</evidence>
<dbReference type="HOGENOM" id="CLU_121774_1_3_7"/>
<dbReference type="InterPro" id="IPR022907">
    <property type="entry name" value="VapC_family"/>
</dbReference>
<dbReference type="HAMAP" id="MF_00265">
    <property type="entry name" value="VapC_Nob1"/>
    <property type="match status" value="1"/>
</dbReference>
<evidence type="ECO:0000256" key="3">
    <source>
        <dbReference type="ARBA" id="ARBA00022723"/>
    </source>
</evidence>
<dbReference type="Proteomes" id="UP000000483">
    <property type="component" value="Chromosome"/>
</dbReference>
<evidence type="ECO:0000256" key="4">
    <source>
        <dbReference type="ARBA" id="ARBA00022801"/>
    </source>
</evidence>
<keyword evidence="4 6" id="KW-0378">Hydrolase</keyword>
<dbReference type="GO" id="GO:0016787">
    <property type="term" value="F:hydrolase activity"/>
    <property type="evidence" value="ECO:0007669"/>
    <property type="project" value="UniProtKB-KW"/>
</dbReference>
<evidence type="ECO:0000256" key="2">
    <source>
        <dbReference type="ARBA" id="ARBA00022722"/>
    </source>
</evidence>
<keyword evidence="1 6" id="KW-1277">Toxin-antitoxin system</keyword>
<feature type="domain" description="PIN" evidence="7">
    <location>
        <begin position="6"/>
        <end position="131"/>
    </location>
</feature>
<evidence type="ECO:0000256" key="6">
    <source>
        <dbReference type="HAMAP-Rule" id="MF_00265"/>
    </source>
</evidence>
<dbReference type="Gene3D" id="3.40.50.1010">
    <property type="entry name" value="5'-nuclease"/>
    <property type="match status" value="1"/>
</dbReference>
<keyword evidence="5 6" id="KW-0460">Magnesium</keyword>
<dbReference type="KEGG" id="dao:Desac_1224"/>
<dbReference type="InterPro" id="IPR029060">
    <property type="entry name" value="PIN-like_dom_sf"/>
</dbReference>
<dbReference type="Pfam" id="PF01850">
    <property type="entry name" value="PIN"/>
    <property type="match status" value="1"/>
</dbReference>
<dbReference type="RefSeq" id="WP_013706197.1">
    <property type="nucleotide sequence ID" value="NC_015388.1"/>
</dbReference>
<evidence type="ECO:0000259" key="7">
    <source>
        <dbReference type="Pfam" id="PF01850"/>
    </source>
</evidence>
<keyword evidence="3 6" id="KW-0479">Metal-binding</keyword>
<organism evidence="8 9">
    <name type="scientific">Desulfobacca acetoxidans (strain ATCC 700848 / DSM 11109 / ASRB2)</name>
    <dbReference type="NCBI Taxonomy" id="880072"/>
    <lineage>
        <taxon>Bacteria</taxon>
        <taxon>Pseudomonadati</taxon>
        <taxon>Thermodesulfobacteriota</taxon>
        <taxon>Desulfobaccia</taxon>
        <taxon>Desulfobaccales</taxon>
        <taxon>Desulfobaccaceae</taxon>
        <taxon>Desulfobacca</taxon>
    </lineage>
</organism>
<proteinExistence type="inferred from homology"/>
<protein>
    <recommendedName>
        <fullName evidence="6">Ribonuclease VapC</fullName>
        <shortName evidence="6">RNase VapC</shortName>
        <ecNumber evidence="6">3.1.-.-</ecNumber>
    </recommendedName>
    <alternativeName>
        <fullName evidence="6">Toxin VapC</fullName>
    </alternativeName>
</protein>